<dbReference type="EMBL" id="AFYH01233963">
    <property type="status" value="NOT_ANNOTATED_CDS"/>
    <property type="molecule type" value="Genomic_DNA"/>
</dbReference>
<evidence type="ECO:0000256" key="1">
    <source>
        <dbReference type="ARBA" id="ARBA00004906"/>
    </source>
</evidence>
<dbReference type="OrthoDB" id="63265at2759"/>
<dbReference type="eggNOG" id="ENOG502R86T">
    <property type="taxonomic scope" value="Eukaryota"/>
</dbReference>
<evidence type="ECO:0000259" key="3">
    <source>
        <dbReference type="PROSITE" id="PS50181"/>
    </source>
</evidence>
<evidence type="ECO:0000313" key="5">
    <source>
        <dbReference type="Proteomes" id="UP000008672"/>
    </source>
</evidence>
<organism evidence="4 5">
    <name type="scientific">Latimeria chalumnae</name>
    <name type="common">Coelacanth</name>
    <dbReference type="NCBI Taxonomy" id="7897"/>
    <lineage>
        <taxon>Eukaryota</taxon>
        <taxon>Metazoa</taxon>
        <taxon>Chordata</taxon>
        <taxon>Craniata</taxon>
        <taxon>Vertebrata</taxon>
        <taxon>Euteleostomi</taxon>
        <taxon>Coelacanthiformes</taxon>
        <taxon>Coelacanthidae</taxon>
        <taxon>Latimeria</taxon>
    </lineage>
</organism>
<dbReference type="InterPro" id="IPR001680">
    <property type="entry name" value="WD40_rpt"/>
</dbReference>
<dbReference type="FunCoup" id="H3A5A2">
    <property type="interactions" value="11"/>
</dbReference>
<protein>
    <submittedName>
        <fullName evidence="4">F-box and WD repeat domain containing 12</fullName>
    </submittedName>
</protein>
<dbReference type="KEGG" id="lcm:102350856"/>
<dbReference type="Gene3D" id="2.130.10.10">
    <property type="entry name" value="YVTN repeat-like/Quinoprotein amine dehydrogenase"/>
    <property type="match status" value="2"/>
</dbReference>
<dbReference type="Bgee" id="ENSLACG00000004289">
    <property type="expression patterns" value="Expressed in muscle tissue and 6 other cell types or tissues"/>
</dbReference>
<reference evidence="5" key="1">
    <citation type="submission" date="2011-08" db="EMBL/GenBank/DDBJ databases">
        <title>The draft genome of Latimeria chalumnae.</title>
        <authorList>
            <person name="Di Palma F."/>
            <person name="Alfoldi J."/>
            <person name="Johnson J."/>
            <person name="Berlin A."/>
            <person name="Gnerre S."/>
            <person name="Jaffe D."/>
            <person name="MacCallum I."/>
            <person name="Young S."/>
            <person name="Walker B.J."/>
            <person name="Lander E."/>
            <person name="Lindblad-Toh K."/>
        </authorList>
    </citation>
    <scope>NUCLEOTIDE SEQUENCE [LARGE SCALE GENOMIC DNA]</scope>
    <source>
        <strain evidence="5">Wild caught</strain>
    </source>
</reference>
<dbReference type="Proteomes" id="UP000008672">
    <property type="component" value="Unassembled WGS sequence"/>
</dbReference>
<dbReference type="Ensembl" id="ENSLACT00000004865.1">
    <property type="protein sequence ID" value="ENSLACP00000004823.1"/>
    <property type="gene ID" value="ENSLACG00000004289.1"/>
</dbReference>
<accession>H3A5A2</accession>
<dbReference type="EMBL" id="AFYH01233964">
    <property type="status" value="NOT_ANNOTATED_CDS"/>
    <property type="molecule type" value="Genomic_DNA"/>
</dbReference>
<dbReference type="AlphaFoldDB" id="H3A5A2"/>
<dbReference type="EMBL" id="AFYH01233962">
    <property type="status" value="NOT_ANNOTATED_CDS"/>
    <property type="molecule type" value="Genomic_DNA"/>
</dbReference>
<dbReference type="HOGENOM" id="CLU_046549_1_0_1"/>
<keyword evidence="5" id="KW-1185">Reference proteome</keyword>
<dbReference type="SMART" id="SM00320">
    <property type="entry name" value="WD40"/>
    <property type="match status" value="3"/>
</dbReference>
<dbReference type="GeneTree" id="ENSGT00940000162955"/>
<dbReference type="SUPFAM" id="SSF81383">
    <property type="entry name" value="F-box domain"/>
    <property type="match status" value="1"/>
</dbReference>
<keyword evidence="2" id="KW-0833">Ubl conjugation pathway</keyword>
<dbReference type="PROSITE" id="PS50181">
    <property type="entry name" value="FBOX"/>
    <property type="match status" value="1"/>
</dbReference>
<dbReference type="SMART" id="SM00256">
    <property type="entry name" value="FBOX"/>
    <property type="match status" value="1"/>
</dbReference>
<comment type="pathway">
    <text evidence="1">Protein modification; protein ubiquitination.</text>
</comment>
<reference evidence="4" key="3">
    <citation type="submission" date="2025-09" db="UniProtKB">
        <authorList>
            <consortium name="Ensembl"/>
        </authorList>
    </citation>
    <scope>IDENTIFICATION</scope>
</reference>
<dbReference type="GeneID" id="102350856"/>
<dbReference type="Pfam" id="PF12937">
    <property type="entry name" value="F-box-like"/>
    <property type="match status" value="1"/>
</dbReference>
<dbReference type="PANTHER" id="PTHR46550">
    <property type="entry name" value="F-BOX ONLY PROTEIN 3"/>
    <property type="match status" value="1"/>
</dbReference>
<dbReference type="GO" id="GO:0005737">
    <property type="term" value="C:cytoplasm"/>
    <property type="evidence" value="ECO:0007669"/>
    <property type="project" value="TreeGrafter"/>
</dbReference>
<evidence type="ECO:0000313" key="4">
    <source>
        <dbReference type="Ensembl" id="ENSLACP00000004823.1"/>
    </source>
</evidence>
<feature type="domain" description="F-box" evidence="3">
    <location>
        <begin position="13"/>
        <end position="53"/>
    </location>
</feature>
<dbReference type="Gene3D" id="1.20.1280.50">
    <property type="match status" value="1"/>
</dbReference>
<dbReference type="STRING" id="7897.ENSLACP00000004823"/>
<dbReference type="InterPro" id="IPR036047">
    <property type="entry name" value="F-box-like_dom_sf"/>
</dbReference>
<dbReference type="InterPro" id="IPR015943">
    <property type="entry name" value="WD40/YVTN_repeat-like_dom_sf"/>
</dbReference>
<dbReference type="SUPFAM" id="SSF50978">
    <property type="entry name" value="WD40 repeat-like"/>
    <property type="match status" value="1"/>
</dbReference>
<proteinExistence type="predicted"/>
<gene>
    <name evidence="4" type="primary">FBXW12</name>
</gene>
<dbReference type="PANTHER" id="PTHR46550:SF2">
    <property type="entry name" value="EXPRESSED SEQUENCE C85627-RELATED"/>
    <property type="match status" value="1"/>
</dbReference>
<dbReference type="RefSeq" id="XP_006011777.1">
    <property type="nucleotide sequence ID" value="XM_006011715.3"/>
</dbReference>
<name>H3A5A2_LATCH</name>
<dbReference type="InterPro" id="IPR001810">
    <property type="entry name" value="F-box_dom"/>
</dbReference>
<reference evidence="4" key="2">
    <citation type="submission" date="2025-08" db="UniProtKB">
        <authorList>
            <consortium name="Ensembl"/>
        </authorList>
    </citation>
    <scope>IDENTIFICATION</scope>
</reference>
<evidence type="ECO:0000256" key="2">
    <source>
        <dbReference type="ARBA" id="ARBA00022786"/>
    </source>
</evidence>
<dbReference type="OMA" id="CSPDQQW"/>
<sequence>MASESDLDVSELLTLDCLIHIFTYLDASDLLRAAAVNKIWNEAAETSFLWRRMCLERWTFCNLSNLNPGMQTWKKYYLHRSKLEQQMTLGRASADYTCKTLRGHKGTIVGMAYLLENGHQFESGNMKSVVCTASTDCTIRTWDVQEGCQLWASSSQEAPIATLNVISEYGLIISVDTEGRIKVWKGQTGEELATFLTSSPSCKLATYIVDNKAFLIAGTGEGALYTLTIPNLCEVSQVPVFETYKISLVLPSPDKQWILAATTENLDIFPKVIYTKHLIDPPKDDPPFSDSLLINGCTAACWLPTDAARIAVAHTDIHSLSGTKISTFDIKLKKTKYQMKILAEQVGSFTLPLHGLSRDVILESRGTDCLVIAHGAQLELYSISGTQLARFKDHREPITAICLDSFRVVTSSMDLSLRVYTWKRQKDKTFSLESRYHLLGGSHMQSRGFSNVACNYVSIAGSVAAKDGRDVVKAYSFQL</sequence>
<dbReference type="CTD" id="285231"/>
<dbReference type="InParanoid" id="H3A5A2"/>
<dbReference type="Pfam" id="PF00400">
    <property type="entry name" value="WD40"/>
    <property type="match status" value="1"/>
</dbReference>
<dbReference type="InterPro" id="IPR052121">
    <property type="entry name" value="F-box_SCF_Substrate_Recog"/>
</dbReference>
<dbReference type="InterPro" id="IPR036322">
    <property type="entry name" value="WD40_repeat_dom_sf"/>
</dbReference>